<keyword evidence="4" id="KW-0926">Vacuole</keyword>
<keyword evidence="6" id="KW-0812">Transmembrane</keyword>
<feature type="transmembrane region" description="Helical" evidence="6">
    <location>
        <begin position="283"/>
        <end position="304"/>
    </location>
</feature>
<dbReference type="FunCoup" id="B9S6S5">
    <property type="interactions" value="669"/>
</dbReference>
<dbReference type="InParanoid" id="B9S6S5"/>
<dbReference type="STRING" id="3988.B9S6S5"/>
<evidence type="ECO:0000256" key="1">
    <source>
        <dbReference type="ARBA" id="ARBA00004116"/>
    </source>
</evidence>
<dbReference type="Gene3D" id="2.120.10.30">
    <property type="entry name" value="TolB, C-terminal domain"/>
    <property type="match status" value="1"/>
</dbReference>
<protein>
    <submittedName>
        <fullName evidence="8">Adipocyte plasma membrane-associated protein, putative</fullName>
        <ecNumber evidence="8">4.3.3.2</ecNumber>
    </submittedName>
</protein>
<dbReference type="EC" id="4.3.3.2" evidence="8"/>
<keyword evidence="6" id="KW-0472">Membrane</keyword>
<feature type="transmembrane region" description="Helical" evidence="6">
    <location>
        <begin position="16"/>
        <end position="38"/>
    </location>
</feature>
<dbReference type="PANTHER" id="PTHR10426:SF88">
    <property type="entry name" value="ADIPOCYTE PLASMA MEMBRANE-ASSOCIATED PROTEIN HEMOMUCIN-RELATED"/>
    <property type="match status" value="1"/>
</dbReference>
<evidence type="ECO:0000259" key="7">
    <source>
        <dbReference type="Pfam" id="PF03088"/>
    </source>
</evidence>
<proteinExistence type="inferred from homology"/>
<dbReference type="InterPro" id="IPR018119">
    <property type="entry name" value="Strictosidine_synth_cons-reg"/>
</dbReference>
<evidence type="ECO:0000313" key="8">
    <source>
        <dbReference type="EMBL" id="EEF40681.1"/>
    </source>
</evidence>
<evidence type="ECO:0000313" key="9">
    <source>
        <dbReference type="Proteomes" id="UP000008311"/>
    </source>
</evidence>
<dbReference type="eggNOG" id="KOG1520">
    <property type="taxonomic scope" value="Eukaryota"/>
</dbReference>
<evidence type="ECO:0000256" key="3">
    <source>
        <dbReference type="ARBA" id="ARBA00022553"/>
    </source>
</evidence>
<feature type="domain" description="Strictosidine synthase conserved region" evidence="7">
    <location>
        <begin position="170"/>
        <end position="256"/>
    </location>
</feature>
<dbReference type="EMBL" id="EQ973882">
    <property type="protein sequence ID" value="EEF40681.1"/>
    <property type="molecule type" value="Genomic_DNA"/>
</dbReference>
<comment type="subcellular location">
    <subcellularLocation>
        <location evidence="1">Vacuole</location>
    </subcellularLocation>
</comment>
<name>B9S6S5_RICCO</name>
<dbReference type="Pfam" id="PF20067">
    <property type="entry name" value="SSL_N"/>
    <property type="match status" value="1"/>
</dbReference>
<dbReference type="Pfam" id="PF03088">
    <property type="entry name" value="Str_synth"/>
    <property type="match status" value="1"/>
</dbReference>
<keyword evidence="9" id="KW-1185">Reference proteome</keyword>
<dbReference type="PANTHER" id="PTHR10426">
    <property type="entry name" value="STRICTOSIDINE SYNTHASE-RELATED"/>
    <property type="match status" value="1"/>
</dbReference>
<reference evidence="9" key="1">
    <citation type="journal article" date="2010" name="Nat. Biotechnol.">
        <title>Draft genome sequence of the oilseed species Ricinus communis.</title>
        <authorList>
            <person name="Chan A.P."/>
            <person name="Crabtree J."/>
            <person name="Zhao Q."/>
            <person name="Lorenzi H."/>
            <person name="Orvis J."/>
            <person name="Puiu D."/>
            <person name="Melake-Berhan A."/>
            <person name="Jones K.M."/>
            <person name="Redman J."/>
            <person name="Chen G."/>
            <person name="Cahoon E.B."/>
            <person name="Gedil M."/>
            <person name="Stanke M."/>
            <person name="Haas B.J."/>
            <person name="Wortman J.R."/>
            <person name="Fraser-Liggett C.M."/>
            <person name="Ravel J."/>
            <person name="Rabinowicz P.D."/>
        </authorList>
    </citation>
    <scope>NUCLEOTIDE SEQUENCE [LARGE SCALE GENOMIC DNA]</scope>
    <source>
        <strain evidence="9">cv. Hale</strain>
    </source>
</reference>
<dbReference type="AlphaFoldDB" id="B9S6S5"/>
<evidence type="ECO:0000256" key="6">
    <source>
        <dbReference type="SAM" id="Phobius"/>
    </source>
</evidence>
<dbReference type="GO" id="GO:0005773">
    <property type="term" value="C:vacuole"/>
    <property type="evidence" value="ECO:0007669"/>
    <property type="project" value="UniProtKB-SubCell"/>
</dbReference>
<dbReference type="Proteomes" id="UP000008311">
    <property type="component" value="Unassembled WGS sequence"/>
</dbReference>
<sequence>MPTESTAESISKKFSWLCYTVTFSLIIPILAAILVYQLDSFESAPMPIHELTHPLPTPTMKNDHILKGSEFLGVGQLLAPEDIVYDTGSKVIYTGCVDGWIKRVTINDSVADSVVENWVHTGGRPLGLALGHRGEVIVADAYKGLLKISRNGAVELLTDEAEGVKFKLTDGVAVAEDGTIYFTDASHKYDLHDCMWDILEGEPHGRLLSYDPSTKKTQVLVHHLYFANGIAISPDQDYLVFSETPMGRCKKYYIHGNKKGRIEKFIDLPGLLDNIHYDGHGHFWIASATVIIIFVSIMYIYLAIISYDRPIR</sequence>
<evidence type="ECO:0000256" key="2">
    <source>
        <dbReference type="ARBA" id="ARBA00009191"/>
    </source>
</evidence>
<evidence type="ECO:0000256" key="4">
    <source>
        <dbReference type="ARBA" id="ARBA00022554"/>
    </source>
</evidence>
<keyword evidence="6" id="KW-1133">Transmembrane helix</keyword>
<dbReference type="SUPFAM" id="SSF63829">
    <property type="entry name" value="Calcium-dependent phosphotriesterase"/>
    <property type="match status" value="1"/>
</dbReference>
<dbReference type="GO" id="GO:0016829">
    <property type="term" value="F:lyase activity"/>
    <property type="evidence" value="ECO:0007669"/>
    <property type="project" value="UniProtKB-KW"/>
</dbReference>
<keyword evidence="8" id="KW-0456">Lyase</keyword>
<dbReference type="GO" id="GO:0016787">
    <property type="term" value="F:hydrolase activity"/>
    <property type="evidence" value="ECO:0000318"/>
    <property type="project" value="GO_Central"/>
</dbReference>
<keyword evidence="3" id="KW-0597">Phosphoprotein</keyword>
<organism evidence="8 9">
    <name type="scientific">Ricinus communis</name>
    <name type="common">Castor bean</name>
    <dbReference type="NCBI Taxonomy" id="3988"/>
    <lineage>
        <taxon>Eukaryota</taxon>
        <taxon>Viridiplantae</taxon>
        <taxon>Streptophyta</taxon>
        <taxon>Embryophyta</taxon>
        <taxon>Tracheophyta</taxon>
        <taxon>Spermatophyta</taxon>
        <taxon>Magnoliopsida</taxon>
        <taxon>eudicotyledons</taxon>
        <taxon>Gunneridae</taxon>
        <taxon>Pentapetalae</taxon>
        <taxon>rosids</taxon>
        <taxon>fabids</taxon>
        <taxon>Malpighiales</taxon>
        <taxon>Euphorbiaceae</taxon>
        <taxon>Acalyphoideae</taxon>
        <taxon>Acalypheae</taxon>
        <taxon>Ricinus</taxon>
    </lineage>
</organism>
<evidence type="ECO:0000256" key="5">
    <source>
        <dbReference type="ARBA" id="ARBA00023180"/>
    </source>
</evidence>
<keyword evidence="5" id="KW-0325">Glycoprotein</keyword>
<gene>
    <name evidence="8" type="ORF">RCOM_0872890</name>
</gene>
<comment type="similarity">
    <text evidence="2">Belongs to the strictosidine synthase family.</text>
</comment>
<dbReference type="InterPro" id="IPR011042">
    <property type="entry name" value="6-blade_b-propeller_TolB-like"/>
</dbReference>
<accession>B9S6S5</accession>